<organism evidence="2 3">
    <name type="scientific">Mucilaginibacter sabulilitoris</name>
    <dbReference type="NCBI Taxonomy" id="1173583"/>
    <lineage>
        <taxon>Bacteria</taxon>
        <taxon>Pseudomonadati</taxon>
        <taxon>Bacteroidota</taxon>
        <taxon>Sphingobacteriia</taxon>
        <taxon>Sphingobacteriales</taxon>
        <taxon>Sphingobacteriaceae</taxon>
        <taxon>Mucilaginibacter</taxon>
    </lineage>
</organism>
<gene>
    <name evidence="2" type="ORF">SNE25_02105</name>
</gene>
<proteinExistence type="predicted"/>
<sequence length="62" mass="7154">MATIAIVLNTTKKLSNGEYAVALRVTHDRQSKYYSLSMLMTNQSLKWRCTNERGSLRFVKDN</sequence>
<evidence type="ECO:0000313" key="2">
    <source>
        <dbReference type="EMBL" id="WPU94315.1"/>
    </source>
</evidence>
<name>A0ABZ0TT25_9SPHI</name>
<dbReference type="Proteomes" id="UP001324380">
    <property type="component" value="Chromosome"/>
</dbReference>
<keyword evidence="2" id="KW-0238">DNA-binding</keyword>
<feature type="domain" description="Arm DNA-binding" evidence="1">
    <location>
        <begin position="7"/>
        <end position="38"/>
    </location>
</feature>
<dbReference type="GO" id="GO:0003677">
    <property type="term" value="F:DNA binding"/>
    <property type="evidence" value="ECO:0007669"/>
    <property type="project" value="UniProtKB-KW"/>
</dbReference>
<accession>A0ABZ0TT25</accession>
<dbReference type="Pfam" id="PF17293">
    <property type="entry name" value="Arm-DNA-bind_5"/>
    <property type="match status" value="1"/>
</dbReference>
<dbReference type="RefSeq" id="WP_321563438.1">
    <property type="nucleotide sequence ID" value="NZ_CP139558.1"/>
</dbReference>
<evidence type="ECO:0000313" key="3">
    <source>
        <dbReference type="Proteomes" id="UP001324380"/>
    </source>
</evidence>
<dbReference type="InterPro" id="IPR035386">
    <property type="entry name" value="Arm-DNA-bind_5"/>
</dbReference>
<dbReference type="EMBL" id="CP139558">
    <property type="protein sequence ID" value="WPU94315.1"/>
    <property type="molecule type" value="Genomic_DNA"/>
</dbReference>
<protein>
    <submittedName>
        <fullName evidence="2">Arm DNA-binding domain-containing protein</fullName>
    </submittedName>
</protein>
<keyword evidence="3" id="KW-1185">Reference proteome</keyword>
<reference evidence="2 3" key="1">
    <citation type="submission" date="2023-11" db="EMBL/GenBank/DDBJ databases">
        <title>Analysis of the Genomes of Mucilaginibacter gossypii cycad 4 and M. sabulilitoris SNA2: microbes with the potential for plant growth promotion.</title>
        <authorList>
            <person name="Hirsch A.M."/>
            <person name="Humm E."/>
            <person name="Rubbi M."/>
            <person name="Del Vecchio G."/>
            <person name="Ha S.M."/>
            <person name="Pellegrini M."/>
            <person name="Gunsalus R.P."/>
        </authorList>
    </citation>
    <scope>NUCLEOTIDE SEQUENCE [LARGE SCALE GENOMIC DNA]</scope>
    <source>
        <strain evidence="2 3">SNA2</strain>
    </source>
</reference>
<evidence type="ECO:0000259" key="1">
    <source>
        <dbReference type="Pfam" id="PF17293"/>
    </source>
</evidence>